<dbReference type="Gene3D" id="3.30.70.1400">
    <property type="entry name" value="Aminomethyltransferase beta-barrel domains"/>
    <property type="match status" value="1"/>
</dbReference>
<dbReference type="KEGG" id="mpad:KEF85_13760"/>
<dbReference type="PIRSF" id="PIRSF006487">
    <property type="entry name" value="GcvT"/>
    <property type="match status" value="1"/>
</dbReference>
<name>A0A975MM75_9GAMM</name>
<evidence type="ECO:0000313" key="2">
    <source>
        <dbReference type="Proteomes" id="UP000676649"/>
    </source>
</evidence>
<dbReference type="InterPro" id="IPR017703">
    <property type="entry name" value="YgfZ/GCV_T_CS"/>
</dbReference>
<dbReference type="Proteomes" id="UP000676649">
    <property type="component" value="Chromosome"/>
</dbReference>
<dbReference type="InterPro" id="IPR045179">
    <property type="entry name" value="YgfZ/GcvT"/>
</dbReference>
<sequence length="296" mass="31998">MEKHTHSDQKIFSLAHLAVISVSGTDSAKFLQGQLTCDIYQLNANSASLAAFCNAKGRVITTLLVVATPTAFLLILPKNLLDKVINKLQMYVLRSAVKISANHENLHLLGLNFPFPAPDDPFRQQMGDTAIFIKHPATALRSWCLVDRQADISELTENTLSDSVVWAGLDISVGMPWFDISQSELYTPQMLNIDGLGGISFSKGCYTGQEIVARTHYLGKPKRSLFIAESPFNDTAAAGMTVVEAATRQAVGNVLSVGTSAGLSRLLLVLQKDGTHSDQLLLDDSQNTAITIVSPA</sequence>
<organism evidence="1 2">
    <name type="scientific">Methylomonas paludis</name>
    <dbReference type="NCBI Taxonomy" id="1173101"/>
    <lineage>
        <taxon>Bacteria</taxon>
        <taxon>Pseudomonadati</taxon>
        <taxon>Pseudomonadota</taxon>
        <taxon>Gammaproteobacteria</taxon>
        <taxon>Methylococcales</taxon>
        <taxon>Methylococcaceae</taxon>
        <taxon>Methylomonas</taxon>
    </lineage>
</organism>
<dbReference type="PANTHER" id="PTHR22602:SF0">
    <property type="entry name" value="TRANSFERASE CAF17, MITOCHONDRIAL-RELATED"/>
    <property type="match status" value="1"/>
</dbReference>
<gene>
    <name evidence="1" type="ORF">KEF85_13760</name>
</gene>
<evidence type="ECO:0000313" key="1">
    <source>
        <dbReference type="EMBL" id="QWF70390.1"/>
    </source>
</evidence>
<dbReference type="PANTHER" id="PTHR22602">
    <property type="entry name" value="TRANSFERASE CAF17, MITOCHONDRIAL-RELATED"/>
    <property type="match status" value="1"/>
</dbReference>
<dbReference type="Gene3D" id="3.30.70.1630">
    <property type="match status" value="1"/>
</dbReference>
<dbReference type="EMBL" id="CP073754">
    <property type="protein sequence ID" value="QWF70390.1"/>
    <property type="molecule type" value="Genomic_DNA"/>
</dbReference>
<proteinExistence type="predicted"/>
<dbReference type="SUPFAM" id="SSF103025">
    <property type="entry name" value="Folate-binding domain"/>
    <property type="match status" value="1"/>
</dbReference>
<keyword evidence="2" id="KW-1185">Reference proteome</keyword>
<dbReference type="GO" id="GO:0016226">
    <property type="term" value="P:iron-sulfur cluster assembly"/>
    <property type="evidence" value="ECO:0007669"/>
    <property type="project" value="TreeGrafter"/>
</dbReference>
<dbReference type="AlphaFoldDB" id="A0A975MM75"/>
<dbReference type="RefSeq" id="WP_215581500.1">
    <property type="nucleotide sequence ID" value="NZ_CP073754.1"/>
</dbReference>
<dbReference type="Gene3D" id="2.40.30.160">
    <property type="match status" value="1"/>
</dbReference>
<accession>A0A975MM75</accession>
<dbReference type="NCBIfam" id="TIGR03317">
    <property type="entry name" value="ygfZ_signature"/>
    <property type="match status" value="1"/>
</dbReference>
<reference evidence="1" key="1">
    <citation type="submission" date="2021-04" db="EMBL/GenBank/DDBJ databases">
        <title>Draft genome sequence data of methanotrophic Methylovulum sp. strain S1L and Methylomonas sp. strain S2AM isolated from boreal lake water columns.</title>
        <authorList>
            <person name="Rissanen A.J."/>
            <person name="Mangayil R."/>
            <person name="Svenning M.M."/>
            <person name="Khanongnuch R."/>
        </authorList>
    </citation>
    <scope>NUCLEOTIDE SEQUENCE</scope>
    <source>
        <strain evidence="1">S2AM</strain>
    </source>
</reference>
<protein>
    <submittedName>
        <fullName evidence="1">Folate-binding protein YgfZ</fullName>
    </submittedName>
</protein>